<gene>
    <name evidence="1" type="ORF">IPJ89_04950</name>
</gene>
<accession>A0A7T9I1L6</accession>
<dbReference type="Proteomes" id="UP000596004">
    <property type="component" value="Chromosome"/>
</dbReference>
<organism evidence="1">
    <name type="scientific">Candidatus Iainarchaeum sp</name>
    <dbReference type="NCBI Taxonomy" id="3101447"/>
    <lineage>
        <taxon>Archaea</taxon>
        <taxon>Candidatus Iainarchaeota</taxon>
        <taxon>Candidatus Iainarchaeia</taxon>
        <taxon>Candidatus Iainarchaeales</taxon>
        <taxon>Candidatus Iainarchaeaceae</taxon>
        <taxon>Candidatus Iainarchaeum</taxon>
    </lineage>
</organism>
<protein>
    <submittedName>
        <fullName evidence="1">Uncharacterized protein</fullName>
    </submittedName>
</protein>
<dbReference type="AlphaFoldDB" id="A0A7T9I1L6"/>
<dbReference type="EMBL" id="CP064981">
    <property type="protein sequence ID" value="QQR92468.1"/>
    <property type="molecule type" value="Genomic_DNA"/>
</dbReference>
<sequence length="158" mass="18009">MVSPKIVPIKLPRGWVKRPHVDELHGIARRIKMQFTARRRELEVHAPNESSPSSIGLVQVLKMNRLRHQQEISAVRVAAKIGFVAAGIRSGVQRHAIRTILFDHHSLVYGFTLQDRRKVTNRMLDAMRRVKGVNPGALRQFMDRFLGALGRLRAGLRN</sequence>
<name>A0A7T9I1L6_9ARCH</name>
<evidence type="ECO:0000313" key="1">
    <source>
        <dbReference type="EMBL" id="QQR92468.1"/>
    </source>
</evidence>
<reference evidence="1" key="1">
    <citation type="submission" date="2020-11" db="EMBL/GenBank/DDBJ databases">
        <title>Connecting structure to function with the recovery of over 1000 high-quality activated sludge metagenome-assembled genomes encoding full-length rRNA genes using long-read sequencing.</title>
        <authorList>
            <person name="Singleton C.M."/>
            <person name="Petriglieri F."/>
            <person name="Kristensen J.M."/>
            <person name="Kirkegaard R.H."/>
            <person name="Michaelsen T.Y."/>
            <person name="Andersen M.H."/>
            <person name="Karst S.M."/>
            <person name="Dueholm M.S."/>
            <person name="Nielsen P.H."/>
            <person name="Albertsen M."/>
        </authorList>
    </citation>
    <scope>NUCLEOTIDE SEQUENCE</scope>
    <source>
        <strain evidence="1">Fred_18-Q3-R57-64_BAT3C.431</strain>
    </source>
</reference>
<proteinExistence type="predicted"/>